<dbReference type="Pfam" id="PF04972">
    <property type="entry name" value="BON"/>
    <property type="match status" value="1"/>
</dbReference>
<dbReference type="Proteomes" id="UP000062788">
    <property type="component" value="Unassembled WGS sequence"/>
</dbReference>
<dbReference type="RefSeq" id="WP_059515064.1">
    <property type="nucleotide sequence ID" value="NZ_LOWA01000018.1"/>
</dbReference>
<reference evidence="3 4" key="1">
    <citation type="submission" date="2015-11" db="EMBL/GenBank/DDBJ databases">
        <title>Expanding the genomic diversity of Burkholderia species for the development of highly accurate diagnostics.</title>
        <authorList>
            <person name="Sahl J."/>
            <person name="Keim P."/>
            <person name="Wagner D."/>
        </authorList>
    </citation>
    <scope>NUCLEOTIDE SEQUENCE [LARGE SCALE GENOMIC DNA]</scope>
    <source>
        <strain evidence="3 4">TSV85</strain>
    </source>
</reference>
<feature type="domain" description="BON" evidence="2">
    <location>
        <begin position="58"/>
        <end position="126"/>
    </location>
</feature>
<proteinExistence type="predicted"/>
<dbReference type="InterPro" id="IPR014004">
    <property type="entry name" value="Transpt-assoc_nodulatn_dom_bac"/>
</dbReference>
<gene>
    <name evidence="3" type="ORF">WS67_08355</name>
</gene>
<evidence type="ECO:0000313" key="4">
    <source>
        <dbReference type="Proteomes" id="UP000062788"/>
    </source>
</evidence>
<feature type="chain" id="PRO_5007114457" evidence="1">
    <location>
        <begin position="43"/>
        <end position="127"/>
    </location>
</feature>
<comment type="caution">
    <text evidence="3">The sequence shown here is derived from an EMBL/GenBank/DDBJ whole genome shotgun (WGS) entry which is preliminary data.</text>
</comment>
<dbReference type="PANTHER" id="PTHR34606">
    <property type="entry name" value="BON DOMAIN-CONTAINING PROTEIN"/>
    <property type="match status" value="1"/>
</dbReference>
<dbReference type="Gene3D" id="3.30.1340.30">
    <property type="match status" value="1"/>
</dbReference>
<keyword evidence="1" id="KW-0732">Signal</keyword>
<sequence length="127" mass="13029">MDVKENRVNASRRRRCLAGRLSVTLAVVAAASCVAVAPSATAADGGASSSRTVGAKVRDATLTAKVKTALTGTAGLSSGDIHVRTRHGNVTLTGSVPDDRQRAIAIDVVKQIDGVRGVHDQLTIASQ</sequence>
<protein>
    <submittedName>
        <fullName evidence="3">Transporter</fullName>
    </submittedName>
</protein>
<dbReference type="PROSITE" id="PS51257">
    <property type="entry name" value="PROKAR_LIPOPROTEIN"/>
    <property type="match status" value="1"/>
</dbReference>
<dbReference type="AlphaFoldDB" id="A0A103E5G5"/>
<organism evidence="3 4">
    <name type="scientific">Burkholderia singularis</name>
    <dbReference type="NCBI Taxonomy" id="1503053"/>
    <lineage>
        <taxon>Bacteria</taxon>
        <taxon>Pseudomonadati</taxon>
        <taxon>Pseudomonadota</taxon>
        <taxon>Betaproteobacteria</taxon>
        <taxon>Burkholderiales</taxon>
        <taxon>Burkholderiaceae</taxon>
        <taxon>Burkholderia</taxon>
        <taxon>pseudomallei group</taxon>
    </lineage>
</organism>
<evidence type="ECO:0000256" key="1">
    <source>
        <dbReference type="SAM" id="SignalP"/>
    </source>
</evidence>
<name>A0A103E5G5_9BURK</name>
<dbReference type="InterPro" id="IPR051686">
    <property type="entry name" value="Lipoprotein_DolP"/>
</dbReference>
<keyword evidence="4" id="KW-1185">Reference proteome</keyword>
<dbReference type="EMBL" id="LOWA01000018">
    <property type="protein sequence ID" value="KVE28715.1"/>
    <property type="molecule type" value="Genomic_DNA"/>
</dbReference>
<dbReference type="OrthoDB" id="9808091at2"/>
<evidence type="ECO:0000259" key="2">
    <source>
        <dbReference type="PROSITE" id="PS50914"/>
    </source>
</evidence>
<dbReference type="PANTHER" id="PTHR34606:SF15">
    <property type="entry name" value="BON DOMAIN-CONTAINING PROTEIN"/>
    <property type="match status" value="1"/>
</dbReference>
<feature type="signal peptide" evidence="1">
    <location>
        <begin position="1"/>
        <end position="42"/>
    </location>
</feature>
<dbReference type="InterPro" id="IPR007055">
    <property type="entry name" value="BON_dom"/>
</dbReference>
<accession>A0A103E5G5</accession>
<dbReference type="PROSITE" id="PS50914">
    <property type="entry name" value="BON"/>
    <property type="match status" value="1"/>
</dbReference>
<evidence type="ECO:0000313" key="3">
    <source>
        <dbReference type="EMBL" id="KVE28715.1"/>
    </source>
</evidence>
<dbReference type="SMART" id="SM00749">
    <property type="entry name" value="BON"/>
    <property type="match status" value="1"/>
</dbReference>